<protein>
    <submittedName>
        <fullName evidence="1">Alpha/beta hydrolase</fullName>
    </submittedName>
</protein>
<dbReference type="GO" id="GO:0016787">
    <property type="term" value="F:hydrolase activity"/>
    <property type="evidence" value="ECO:0007669"/>
    <property type="project" value="UniProtKB-KW"/>
</dbReference>
<dbReference type="InterPro" id="IPR029058">
    <property type="entry name" value="AB_hydrolase_fold"/>
</dbReference>
<keyword evidence="1" id="KW-0378">Hydrolase</keyword>
<dbReference type="InterPro" id="IPR010297">
    <property type="entry name" value="DUF900_hydrolase"/>
</dbReference>
<dbReference type="Gene3D" id="3.40.50.1820">
    <property type="entry name" value="alpha/beta hydrolase"/>
    <property type="match status" value="1"/>
</dbReference>
<proteinExistence type="predicted"/>
<dbReference type="PANTHER" id="PTHR36513:SF1">
    <property type="entry name" value="TRANSMEMBRANE PROTEIN"/>
    <property type="match status" value="1"/>
</dbReference>
<name>A0ABV3L616_9RHOB</name>
<dbReference type="PANTHER" id="PTHR36513">
    <property type="entry name" value="ABC TRANSMEMBRANE TYPE-1 DOMAIN-CONTAINING PROTEIN"/>
    <property type="match status" value="1"/>
</dbReference>
<reference evidence="1 2" key="1">
    <citation type="submission" date="2024-07" db="EMBL/GenBank/DDBJ databases">
        <authorList>
            <person name="Kang M."/>
        </authorList>
    </citation>
    <scope>NUCLEOTIDE SEQUENCE [LARGE SCALE GENOMIC DNA]</scope>
    <source>
        <strain evidence="1 2">DFM31</strain>
    </source>
</reference>
<dbReference type="RefSeq" id="WP_366192804.1">
    <property type="nucleotide sequence ID" value="NZ_JBFBVU010000010.1"/>
</dbReference>
<accession>A0ABV3L616</accession>
<evidence type="ECO:0000313" key="1">
    <source>
        <dbReference type="EMBL" id="MEV8467015.1"/>
    </source>
</evidence>
<dbReference type="SUPFAM" id="SSF53474">
    <property type="entry name" value="alpha/beta-Hydrolases"/>
    <property type="match status" value="1"/>
</dbReference>
<dbReference type="EMBL" id="JBFBVU010000010">
    <property type="protein sequence ID" value="MEV8467015.1"/>
    <property type="molecule type" value="Genomic_DNA"/>
</dbReference>
<dbReference type="Proteomes" id="UP001553161">
    <property type="component" value="Unassembled WGS sequence"/>
</dbReference>
<sequence>MPDYIFSVRKIRKGAFIPEPGPAQFLEVPDDATVHGPDDRITRTAWFKKVQEDCTGRVNPITNENIGDIVVYVHGFNNSMEAVVTRHRFIKKCFEDFGFEGTVVSFDWPSDDSALNYLEDRWDAKQTANQLVKEGIANFVRLQRPECEINLHIMAHSMGTYVVREAFDDADDRRQLAAKSWAVSQVLLFGGDVSAGSLAADSSKSSSLYRHCARLTNYYNHFDNALKLSNVKRIGVSPRAGRVGLPEDAPGKAVNISCTERFDALPETFKKDDLAGHRFYFEDTEFMRDAFYTILGDTDRHNIPTRERLGDKLILKP</sequence>
<dbReference type="Pfam" id="PF05990">
    <property type="entry name" value="DUF900"/>
    <property type="match status" value="1"/>
</dbReference>
<comment type="caution">
    <text evidence="1">The sequence shown here is derived from an EMBL/GenBank/DDBJ whole genome shotgun (WGS) entry which is preliminary data.</text>
</comment>
<gene>
    <name evidence="1" type="ORF">AB0T83_09515</name>
</gene>
<organism evidence="1 2">
    <name type="scientific">Meridianimarinicoccus marinus</name>
    <dbReference type="NCBI Taxonomy" id="3231483"/>
    <lineage>
        <taxon>Bacteria</taxon>
        <taxon>Pseudomonadati</taxon>
        <taxon>Pseudomonadota</taxon>
        <taxon>Alphaproteobacteria</taxon>
        <taxon>Rhodobacterales</taxon>
        <taxon>Paracoccaceae</taxon>
        <taxon>Meridianimarinicoccus</taxon>
    </lineage>
</organism>
<evidence type="ECO:0000313" key="2">
    <source>
        <dbReference type="Proteomes" id="UP001553161"/>
    </source>
</evidence>
<keyword evidence="2" id="KW-1185">Reference proteome</keyword>